<reference evidence="4 5" key="1">
    <citation type="journal article" date="2017" name="Environ. Microbiol.">
        <title>Genome and epigenome of a novel marine Thaumarchaeota strain suggest viral infection, phosphorothioation DNA modification and multiple restriction systems.</title>
        <authorList>
            <person name="Ahlgren N.A."/>
            <person name="Chen Y."/>
            <person name="Needham D.M."/>
            <person name="Parada A.E."/>
            <person name="Sachdeva R."/>
            <person name="Trinh V."/>
            <person name="Chen T."/>
            <person name="Fuhrman J.A."/>
        </authorList>
    </citation>
    <scope>NUCLEOTIDE SEQUENCE [LARGE SCALE GENOMIC DNA]</scope>
    <source>
        <strain evidence="4 5">SPOT01</strain>
    </source>
</reference>
<feature type="repeat" description="TPR" evidence="3">
    <location>
        <begin position="172"/>
        <end position="205"/>
    </location>
</feature>
<sequence>MRDISFERRDFTDLQKSIDNESKEELKKALENEKDSQIKEFFEKIESSDEPHKIIEWCSQIIFIDPQQFIAHIQRAKAYHELKLNDQAERCFKDGIKNAESKSIKPIHEFIRFLIHEKRYQDILHYCEKILEIDKIDRISLGTKSRVLIHLREYQKSLECIEKILSNNLNDVDAWATKADALRNIGEYQKSLECFDKALTIDKNNSTHKTENLSVSTRKFVLITKGNVLQELGEYQKSLECNQEVLLLDGNDVTALNNIGCALESLGIKTVAKKYFEKVLKIDENDVIALTNLGTVESCKKALLLDETNYQALINISSALVRSGKYSLALEFIEKGLKINPDDHIALEIKVEILNELQKEIKINQFKNKQNNVEKPKWSNDPATDAQKQYIKNLGGNENAPKTKGEASEMITKLKEGKIKSN</sequence>
<dbReference type="Pfam" id="PF07719">
    <property type="entry name" value="TPR_2"/>
    <property type="match status" value="1"/>
</dbReference>
<keyword evidence="2 3" id="KW-0802">TPR repeat</keyword>
<dbReference type="PROSITE" id="PS50005">
    <property type="entry name" value="TPR"/>
    <property type="match status" value="2"/>
</dbReference>
<dbReference type="EMBL" id="CP021324">
    <property type="protein sequence ID" value="ARS64865.1"/>
    <property type="molecule type" value="Genomic_DNA"/>
</dbReference>
<dbReference type="KEGG" id="nct:NMSP_1250"/>
<dbReference type="Pfam" id="PF13181">
    <property type="entry name" value="TPR_8"/>
    <property type="match status" value="2"/>
</dbReference>
<dbReference type="AlphaFoldDB" id="A0A2Z2HMA7"/>
<keyword evidence="5" id="KW-1185">Reference proteome</keyword>
<gene>
    <name evidence="4" type="ORF">NMSP_1250</name>
</gene>
<evidence type="ECO:0000313" key="5">
    <source>
        <dbReference type="Proteomes" id="UP000249949"/>
    </source>
</evidence>
<dbReference type="InterPro" id="IPR013105">
    <property type="entry name" value="TPR_2"/>
</dbReference>
<accession>A0A2Z2HMA7</accession>
<dbReference type="SMART" id="SM00028">
    <property type="entry name" value="TPR"/>
    <property type="match status" value="6"/>
</dbReference>
<dbReference type="GeneID" id="32901700"/>
<dbReference type="Proteomes" id="UP000249949">
    <property type="component" value="Chromosome"/>
</dbReference>
<evidence type="ECO:0000256" key="2">
    <source>
        <dbReference type="ARBA" id="ARBA00022803"/>
    </source>
</evidence>
<dbReference type="InterPro" id="IPR051685">
    <property type="entry name" value="Ycf3/AcsC/BcsC/TPR_MFPF"/>
</dbReference>
<dbReference type="SUPFAM" id="SSF48452">
    <property type="entry name" value="TPR-like"/>
    <property type="match status" value="2"/>
</dbReference>
<protein>
    <submittedName>
        <fullName evidence="4">Photosystem I assembly protein Ycf3</fullName>
    </submittedName>
</protein>
<feature type="repeat" description="TPR" evidence="3">
    <location>
        <begin position="310"/>
        <end position="343"/>
    </location>
</feature>
<dbReference type="InterPro" id="IPR019734">
    <property type="entry name" value="TPR_rpt"/>
</dbReference>
<evidence type="ECO:0000256" key="3">
    <source>
        <dbReference type="PROSITE-ProRule" id="PRU00339"/>
    </source>
</evidence>
<evidence type="ECO:0000256" key="1">
    <source>
        <dbReference type="ARBA" id="ARBA00022737"/>
    </source>
</evidence>
<dbReference type="OrthoDB" id="115601at2157"/>
<dbReference type="RefSeq" id="WP_086907909.1">
    <property type="nucleotide sequence ID" value="NZ_CP021324.1"/>
</dbReference>
<dbReference type="InterPro" id="IPR011990">
    <property type="entry name" value="TPR-like_helical_dom_sf"/>
</dbReference>
<dbReference type="Gene3D" id="1.25.40.10">
    <property type="entry name" value="Tetratricopeptide repeat domain"/>
    <property type="match status" value="4"/>
</dbReference>
<name>A0A2Z2HMA7_9ARCH</name>
<proteinExistence type="predicted"/>
<keyword evidence="1" id="KW-0677">Repeat</keyword>
<organism evidence="4 5">
    <name type="scientific">Candidatus Nitrosomarinus catalinensis</name>
    <dbReference type="NCBI Taxonomy" id="1898749"/>
    <lineage>
        <taxon>Archaea</taxon>
        <taxon>Nitrososphaerota</taxon>
        <taxon>Nitrososphaeria</taxon>
        <taxon>Nitrosopumilales</taxon>
        <taxon>Nitrosopumilaceae</taxon>
        <taxon>Candidatus Nitrosomarinus</taxon>
    </lineage>
</organism>
<evidence type="ECO:0000313" key="4">
    <source>
        <dbReference type="EMBL" id="ARS64865.1"/>
    </source>
</evidence>
<dbReference type="PANTHER" id="PTHR44943:SF8">
    <property type="entry name" value="TPR REPEAT-CONTAINING PROTEIN MJ0263"/>
    <property type="match status" value="1"/>
</dbReference>
<dbReference type="PANTHER" id="PTHR44943">
    <property type="entry name" value="CELLULOSE SYNTHASE OPERON PROTEIN C"/>
    <property type="match status" value="1"/>
</dbReference>